<proteinExistence type="predicted"/>
<feature type="compositionally biased region" description="Pro residues" evidence="1">
    <location>
        <begin position="229"/>
        <end position="241"/>
    </location>
</feature>
<dbReference type="HOGENOM" id="CLU_495166_0_0_1"/>
<keyword evidence="3" id="KW-1185">Reference proteome</keyword>
<accession>A0A0C2X193</accession>
<feature type="region of interest" description="Disordered" evidence="1">
    <location>
        <begin position="188"/>
        <end position="410"/>
    </location>
</feature>
<feature type="compositionally biased region" description="Acidic residues" evidence="1">
    <location>
        <begin position="192"/>
        <end position="201"/>
    </location>
</feature>
<feature type="compositionally biased region" description="Low complexity" evidence="1">
    <location>
        <begin position="373"/>
        <end position="396"/>
    </location>
</feature>
<sequence>MSTPLKPIPKSLPSSAKLPQTDEYVKERQEAMTRLFNVWSSLAEKYSKPLEEDDIVDVLTGDVVKDRGVISSWDRSQQGFFTGRGRSRKSIETREEKEETKEQGKGQEAEETNEEPLEREEEEFDELDSFATEVGCDLLHAKEVQEPTEHHSDVDNTSVVQPMPHSNFLNFRDDEDLKEFMEAEKRRKDLYGDDDSSDSDLEQLQSELREFRRRSSYVEPVESEDEVSYPPPSSSPLPPSSPIRTSSPMVPPPSPSVGTSSSSARASLSPLRSFKSPSHSSIRPSLSSARPSSRMPPPSSTSVSSSFFRAPPSPARTHSSLRASPWLSSSPALPVFPSCRASSSVRESSPDLFTSSSAASSSSVRLFTPSLPPSSSSSIRWSSHSPPSSSIRSSLPRLPPSPPVRSSPCFIFDSESEDELLGVWTQPEEKVSNKSPKSKLPHAIQEIPPKTPGPKLKRLSKRKRVVTSSEEESSPTRSLSVISSSTRAKSLSPKKRIVDKGGLYSGMFFCPPSLSLADVCLIAAYDDTDKDEGVLRKSTLRSQKHIISNG</sequence>
<feature type="compositionally biased region" description="Low complexity" evidence="1">
    <location>
        <begin position="320"/>
        <end position="347"/>
    </location>
</feature>
<feature type="compositionally biased region" description="Acidic residues" evidence="1">
    <location>
        <begin position="109"/>
        <end position="128"/>
    </location>
</feature>
<dbReference type="Proteomes" id="UP000054549">
    <property type="component" value="Unassembled WGS sequence"/>
</dbReference>
<feature type="compositionally biased region" description="Basic residues" evidence="1">
    <location>
        <begin position="455"/>
        <end position="465"/>
    </location>
</feature>
<evidence type="ECO:0000313" key="3">
    <source>
        <dbReference type="Proteomes" id="UP000054549"/>
    </source>
</evidence>
<dbReference type="EMBL" id="KN818230">
    <property type="protein sequence ID" value="KIL67887.1"/>
    <property type="molecule type" value="Genomic_DNA"/>
</dbReference>
<dbReference type="Pfam" id="PF10384">
    <property type="entry name" value="Scm3"/>
    <property type="match status" value="1"/>
</dbReference>
<feature type="compositionally biased region" description="Low complexity" evidence="1">
    <location>
        <begin position="256"/>
        <end position="293"/>
    </location>
</feature>
<gene>
    <name evidence="2" type="ORF">M378DRAFT_985602</name>
</gene>
<organism evidence="2 3">
    <name type="scientific">Amanita muscaria (strain Koide BX008)</name>
    <dbReference type="NCBI Taxonomy" id="946122"/>
    <lineage>
        <taxon>Eukaryota</taxon>
        <taxon>Fungi</taxon>
        <taxon>Dikarya</taxon>
        <taxon>Basidiomycota</taxon>
        <taxon>Agaricomycotina</taxon>
        <taxon>Agaricomycetes</taxon>
        <taxon>Agaricomycetidae</taxon>
        <taxon>Agaricales</taxon>
        <taxon>Pluteineae</taxon>
        <taxon>Amanitaceae</taxon>
        <taxon>Amanita</taxon>
    </lineage>
</organism>
<feature type="region of interest" description="Disordered" evidence="1">
    <location>
        <begin position="426"/>
        <end position="485"/>
    </location>
</feature>
<dbReference type="InterPro" id="IPR009072">
    <property type="entry name" value="Histone-fold"/>
</dbReference>
<dbReference type="STRING" id="946122.A0A0C2X193"/>
<dbReference type="GO" id="GO:0005634">
    <property type="term" value="C:nucleus"/>
    <property type="evidence" value="ECO:0007669"/>
    <property type="project" value="InterPro"/>
</dbReference>
<dbReference type="InterPro" id="IPR018465">
    <property type="entry name" value="Scm3/HJURP"/>
</dbReference>
<reference evidence="2 3" key="1">
    <citation type="submission" date="2014-04" db="EMBL/GenBank/DDBJ databases">
        <title>Evolutionary Origins and Diversification of the Mycorrhizal Mutualists.</title>
        <authorList>
            <consortium name="DOE Joint Genome Institute"/>
            <consortium name="Mycorrhizal Genomics Consortium"/>
            <person name="Kohler A."/>
            <person name="Kuo A."/>
            <person name="Nagy L.G."/>
            <person name="Floudas D."/>
            <person name="Copeland A."/>
            <person name="Barry K.W."/>
            <person name="Cichocki N."/>
            <person name="Veneault-Fourrey C."/>
            <person name="LaButti K."/>
            <person name="Lindquist E.A."/>
            <person name="Lipzen A."/>
            <person name="Lundell T."/>
            <person name="Morin E."/>
            <person name="Murat C."/>
            <person name="Riley R."/>
            <person name="Ohm R."/>
            <person name="Sun H."/>
            <person name="Tunlid A."/>
            <person name="Henrissat B."/>
            <person name="Grigoriev I.V."/>
            <person name="Hibbett D.S."/>
            <person name="Martin F."/>
        </authorList>
    </citation>
    <scope>NUCLEOTIDE SEQUENCE [LARGE SCALE GENOMIC DNA]</scope>
    <source>
        <strain evidence="2 3">Koide BX008</strain>
    </source>
</reference>
<dbReference type="GO" id="GO:0046982">
    <property type="term" value="F:protein heterodimerization activity"/>
    <property type="evidence" value="ECO:0007669"/>
    <property type="project" value="InterPro"/>
</dbReference>
<name>A0A0C2X193_AMAMK</name>
<protein>
    <submittedName>
        <fullName evidence="2">Uncharacterized protein</fullName>
    </submittedName>
</protein>
<dbReference type="AlphaFoldDB" id="A0A0C2X193"/>
<feature type="region of interest" description="Disordered" evidence="1">
    <location>
        <begin position="1"/>
        <end position="22"/>
    </location>
</feature>
<dbReference type="Gene3D" id="1.10.20.10">
    <property type="entry name" value="Histone, subunit A"/>
    <property type="match status" value="1"/>
</dbReference>
<feature type="compositionally biased region" description="Basic and acidic residues" evidence="1">
    <location>
        <begin position="139"/>
        <end position="154"/>
    </location>
</feature>
<feature type="compositionally biased region" description="Low complexity" evidence="1">
    <location>
        <begin position="1"/>
        <end position="19"/>
    </location>
</feature>
<feature type="region of interest" description="Disordered" evidence="1">
    <location>
        <begin position="79"/>
        <end position="175"/>
    </location>
</feature>
<dbReference type="InParanoid" id="A0A0C2X193"/>
<feature type="compositionally biased region" description="Basic and acidic residues" evidence="1">
    <location>
        <begin position="89"/>
        <end position="108"/>
    </location>
</feature>
<evidence type="ECO:0000256" key="1">
    <source>
        <dbReference type="SAM" id="MobiDB-lite"/>
    </source>
</evidence>
<feature type="compositionally biased region" description="Polar residues" evidence="1">
    <location>
        <begin position="475"/>
        <end position="485"/>
    </location>
</feature>
<feature type="compositionally biased region" description="Low complexity" evidence="1">
    <location>
        <begin position="300"/>
        <end position="310"/>
    </location>
</feature>
<dbReference type="OrthoDB" id="2420608at2759"/>
<dbReference type="GO" id="GO:0042393">
    <property type="term" value="F:histone binding"/>
    <property type="evidence" value="ECO:0007669"/>
    <property type="project" value="InterPro"/>
</dbReference>
<evidence type="ECO:0000313" key="2">
    <source>
        <dbReference type="EMBL" id="KIL67887.1"/>
    </source>
</evidence>